<feature type="domain" description="SWIM-type" evidence="5">
    <location>
        <begin position="236"/>
        <end position="268"/>
    </location>
</feature>
<sequence>MEENVDEEENLIIDVTYLSNDDDELFEAMIAIQEYNRIDNDNQRNKRKLKTNGGDETEKNTRDFQVNVLKKKHKCNPQWKVQRASIASLENRYKDLIVAHPFIKLNYIQSVVKTKLVININISKDRRTKLKHRFCARHVWGNWVGKGLNGFRGKAKAFNASIVQARSKLIISMLNDIRLVVMEQIVSKRKVILGWKESCGPLTRAKLDKSIKESIDWNVYFNGDYGYEIMCGRITYIVDLERMTCSHRLWDLSSIPCAHVMCVIYNKEEDPEKYLAKCYSKEMYMRTYEYDLQPINRPNL</sequence>
<dbReference type="PANTHER" id="PTHR31973">
    <property type="entry name" value="POLYPROTEIN, PUTATIVE-RELATED"/>
    <property type="match status" value="1"/>
</dbReference>
<evidence type="ECO:0000313" key="7">
    <source>
        <dbReference type="Proteomes" id="UP000239757"/>
    </source>
</evidence>
<organism evidence="6 7">
    <name type="scientific">Gossypium barbadense</name>
    <name type="common">Sea Island cotton</name>
    <name type="synonym">Hibiscus barbadensis</name>
    <dbReference type="NCBI Taxonomy" id="3634"/>
    <lineage>
        <taxon>Eukaryota</taxon>
        <taxon>Viridiplantae</taxon>
        <taxon>Streptophyta</taxon>
        <taxon>Embryophyta</taxon>
        <taxon>Tracheophyta</taxon>
        <taxon>Spermatophyta</taxon>
        <taxon>Magnoliopsida</taxon>
        <taxon>eudicotyledons</taxon>
        <taxon>Gunneridae</taxon>
        <taxon>Pentapetalae</taxon>
        <taxon>rosids</taxon>
        <taxon>malvids</taxon>
        <taxon>Malvales</taxon>
        <taxon>Malvaceae</taxon>
        <taxon>Malvoideae</taxon>
        <taxon>Gossypium</taxon>
    </lineage>
</organism>
<proteinExistence type="predicted"/>
<evidence type="ECO:0000313" key="6">
    <source>
        <dbReference type="EMBL" id="PPS03794.1"/>
    </source>
</evidence>
<evidence type="ECO:0000256" key="3">
    <source>
        <dbReference type="ARBA" id="ARBA00022833"/>
    </source>
</evidence>
<dbReference type="PANTHER" id="PTHR31973:SF187">
    <property type="entry name" value="MUTATOR TRANSPOSASE MUDRA PROTEIN"/>
    <property type="match status" value="1"/>
</dbReference>
<dbReference type="EMBL" id="KZ664693">
    <property type="protein sequence ID" value="PPS03794.1"/>
    <property type="molecule type" value="Genomic_DNA"/>
</dbReference>
<dbReference type="PROSITE" id="PS50966">
    <property type="entry name" value="ZF_SWIM"/>
    <property type="match status" value="1"/>
</dbReference>
<reference evidence="6 7" key="1">
    <citation type="submission" date="2015-01" db="EMBL/GenBank/DDBJ databases">
        <title>Genome of allotetraploid Gossypium barbadense reveals genomic plasticity and fiber elongation in cotton evolution.</title>
        <authorList>
            <person name="Chen X."/>
            <person name="Liu X."/>
            <person name="Zhao B."/>
            <person name="Zheng H."/>
            <person name="Hu Y."/>
            <person name="Lu G."/>
            <person name="Yang C."/>
            <person name="Chen J."/>
            <person name="Shan C."/>
            <person name="Zhang L."/>
            <person name="Zhou Y."/>
            <person name="Wang L."/>
            <person name="Guo W."/>
            <person name="Bai Y."/>
            <person name="Ruan J."/>
            <person name="Shangguan X."/>
            <person name="Mao Y."/>
            <person name="Jiang J."/>
            <person name="Zhu Y."/>
            <person name="Lei J."/>
            <person name="Kang H."/>
            <person name="Chen S."/>
            <person name="He X."/>
            <person name="Wang R."/>
            <person name="Wang Y."/>
            <person name="Chen J."/>
            <person name="Wang L."/>
            <person name="Yu S."/>
            <person name="Wang B."/>
            <person name="Wei J."/>
            <person name="Song S."/>
            <person name="Lu X."/>
            <person name="Gao Z."/>
            <person name="Gu W."/>
            <person name="Deng X."/>
            <person name="Ma D."/>
            <person name="Wang S."/>
            <person name="Liang W."/>
            <person name="Fang L."/>
            <person name="Cai C."/>
            <person name="Zhu X."/>
            <person name="Zhou B."/>
            <person name="Zhang Y."/>
            <person name="Chen Z."/>
            <person name="Xu S."/>
            <person name="Zhu R."/>
            <person name="Wang S."/>
            <person name="Zhang T."/>
            <person name="Zhao G."/>
        </authorList>
    </citation>
    <scope>NUCLEOTIDE SEQUENCE [LARGE SCALE GENOMIC DNA]</scope>
    <source>
        <strain evidence="7">cv. Xinhai21</strain>
        <tissue evidence="6">Leaf</tissue>
    </source>
</reference>
<evidence type="ECO:0000259" key="5">
    <source>
        <dbReference type="PROSITE" id="PS50966"/>
    </source>
</evidence>
<evidence type="ECO:0000256" key="4">
    <source>
        <dbReference type="PROSITE-ProRule" id="PRU00325"/>
    </source>
</evidence>
<evidence type="ECO:0000256" key="2">
    <source>
        <dbReference type="ARBA" id="ARBA00022771"/>
    </source>
</evidence>
<gene>
    <name evidence="6" type="ORF">GOBAR_AA16869</name>
</gene>
<dbReference type="Proteomes" id="UP000239757">
    <property type="component" value="Unassembled WGS sequence"/>
</dbReference>
<dbReference type="SMART" id="SM00575">
    <property type="entry name" value="ZnF_PMZ"/>
    <property type="match status" value="1"/>
</dbReference>
<keyword evidence="3" id="KW-0862">Zinc</keyword>
<protein>
    <recommendedName>
        <fullName evidence="5">SWIM-type domain-containing protein</fullName>
    </recommendedName>
</protein>
<accession>A0A2P5XKD4</accession>
<keyword evidence="1" id="KW-0479">Metal-binding</keyword>
<dbReference type="InterPro" id="IPR006564">
    <property type="entry name" value="Znf_PMZ"/>
</dbReference>
<evidence type="ECO:0000256" key="1">
    <source>
        <dbReference type="ARBA" id="ARBA00022723"/>
    </source>
</evidence>
<dbReference type="InterPro" id="IPR007527">
    <property type="entry name" value="Znf_SWIM"/>
</dbReference>
<keyword evidence="2 4" id="KW-0863">Zinc-finger</keyword>
<dbReference type="AlphaFoldDB" id="A0A2P5XKD4"/>
<dbReference type="GO" id="GO:0008270">
    <property type="term" value="F:zinc ion binding"/>
    <property type="evidence" value="ECO:0007669"/>
    <property type="project" value="UniProtKB-KW"/>
</dbReference>
<dbReference type="OrthoDB" id="1888602at2759"/>
<name>A0A2P5XKD4_GOSBA</name>